<dbReference type="EMBL" id="SJPP01000001">
    <property type="protein sequence ID" value="TWU14428.1"/>
    <property type="molecule type" value="Genomic_DNA"/>
</dbReference>
<gene>
    <name evidence="2" type="ORF">CA54_32740</name>
</gene>
<protein>
    <submittedName>
        <fullName evidence="2">Uncharacterized protein</fullName>
    </submittedName>
</protein>
<evidence type="ECO:0000256" key="1">
    <source>
        <dbReference type="SAM" id="MobiDB-lite"/>
    </source>
</evidence>
<dbReference type="RefSeq" id="WP_146371736.1">
    <property type="nucleotide sequence ID" value="NZ_SJPP01000001.1"/>
</dbReference>
<comment type="caution">
    <text evidence="2">The sequence shown here is derived from an EMBL/GenBank/DDBJ whole genome shotgun (WGS) entry which is preliminary data.</text>
</comment>
<reference evidence="2 3" key="1">
    <citation type="submission" date="2019-02" db="EMBL/GenBank/DDBJ databases">
        <title>Deep-cultivation of Planctomycetes and their phenomic and genomic characterization uncovers novel biology.</title>
        <authorList>
            <person name="Wiegand S."/>
            <person name="Jogler M."/>
            <person name="Boedeker C."/>
            <person name="Pinto D."/>
            <person name="Vollmers J."/>
            <person name="Rivas-Marin E."/>
            <person name="Kohn T."/>
            <person name="Peeters S.H."/>
            <person name="Heuer A."/>
            <person name="Rast P."/>
            <person name="Oberbeckmann S."/>
            <person name="Bunk B."/>
            <person name="Jeske O."/>
            <person name="Meyerdierks A."/>
            <person name="Storesund J.E."/>
            <person name="Kallscheuer N."/>
            <person name="Luecker S."/>
            <person name="Lage O.M."/>
            <person name="Pohl T."/>
            <person name="Merkel B.J."/>
            <person name="Hornburger P."/>
            <person name="Mueller R.-W."/>
            <person name="Bruemmer F."/>
            <person name="Labrenz M."/>
            <person name="Spormann A.M."/>
            <person name="Op Den Camp H."/>
            <person name="Overmann J."/>
            <person name="Amann R."/>
            <person name="Jetten M.S.M."/>
            <person name="Mascher T."/>
            <person name="Medema M.H."/>
            <person name="Devos D.P."/>
            <person name="Kaster A.-K."/>
            <person name="Ovreas L."/>
            <person name="Rohde M."/>
            <person name="Galperin M.Y."/>
            <person name="Jogler C."/>
        </authorList>
    </citation>
    <scope>NUCLEOTIDE SEQUENCE [LARGE SCALE GENOMIC DNA]</scope>
    <source>
        <strain evidence="2 3">CA54</strain>
    </source>
</reference>
<organism evidence="2 3">
    <name type="scientific">Symmachiella macrocystis</name>
    <dbReference type="NCBI Taxonomy" id="2527985"/>
    <lineage>
        <taxon>Bacteria</taxon>
        <taxon>Pseudomonadati</taxon>
        <taxon>Planctomycetota</taxon>
        <taxon>Planctomycetia</taxon>
        <taxon>Planctomycetales</taxon>
        <taxon>Planctomycetaceae</taxon>
        <taxon>Symmachiella</taxon>
    </lineage>
</organism>
<feature type="region of interest" description="Disordered" evidence="1">
    <location>
        <begin position="21"/>
        <end position="66"/>
    </location>
</feature>
<proteinExistence type="predicted"/>
<dbReference type="AlphaFoldDB" id="A0A5C6BQU6"/>
<evidence type="ECO:0000313" key="2">
    <source>
        <dbReference type="EMBL" id="TWU14428.1"/>
    </source>
</evidence>
<accession>A0A5C6BQU6</accession>
<name>A0A5C6BQU6_9PLAN</name>
<sequence length="66" mass="7171">MVDPKDEQTLNLEVDCLDELGRALSPEQSDDPQLPVDQTIPVPGHSCHRDSKPSELSASDFGIPEA</sequence>
<dbReference type="OrthoDB" id="9862515at2"/>
<keyword evidence="3" id="KW-1185">Reference proteome</keyword>
<dbReference type="Proteomes" id="UP000320735">
    <property type="component" value="Unassembled WGS sequence"/>
</dbReference>
<evidence type="ECO:0000313" key="3">
    <source>
        <dbReference type="Proteomes" id="UP000320735"/>
    </source>
</evidence>